<keyword evidence="6" id="KW-0964">Secreted</keyword>
<sequence>MASRRIPVASPAAIAAAAIVSMAVVAAAFNAPSISFDEGYSPLFGEKNIIQSAGGRTVKIHLNKFSGSGFISSEIYYHGFFSASIKLPSDYTAGVVVAFYMSNGDIFEKNHDELDFEFLGNVKGKEWRIQTNVYGNGSTNRGREERYQLPFDPTAEAHRYSILWTNATIIFYIDDTPIREVVKNDAMGGDYPSKPMSLYATIWDGSAWATAGGKYKVDYKYAPFATEFSDLVLHGCRLNPIQQLPASEQCRDVDESTAAADYSYLSPENREALLRFRHKYMTYAFCYDELRYPIPLPECEVVHSEKARYSNSGDIKLQQKQIARRSRAARRRRVRSRVEADRQFVS</sequence>
<keyword evidence="2 6" id="KW-0378">Hydrolase</keyword>
<dbReference type="PIRSF" id="PIRSF005604">
    <property type="entry name" value="XET"/>
    <property type="match status" value="1"/>
</dbReference>
<name>A0AAP0AVZ6_9ASPA</name>
<dbReference type="InterPro" id="IPR000757">
    <property type="entry name" value="Beta-glucanase-like"/>
</dbReference>
<dbReference type="GO" id="GO:0042546">
    <property type="term" value="P:cell wall biogenesis"/>
    <property type="evidence" value="ECO:0007669"/>
    <property type="project" value="InterPro"/>
</dbReference>
<evidence type="ECO:0000256" key="6">
    <source>
        <dbReference type="RuleBase" id="RU361120"/>
    </source>
</evidence>
<comment type="caution">
    <text evidence="8">The sequence shown here is derived from an EMBL/GenBank/DDBJ whole genome shotgun (WGS) entry which is preliminary data.</text>
</comment>
<keyword evidence="6" id="KW-0134">Cell wall</keyword>
<comment type="function">
    <text evidence="6">Catalyzes xyloglucan endohydrolysis (XEH) and/or endotransglycosylation (XET). Cleaves and religates xyloglucan polymers, an essential constituent of the primary cell wall, and thereby participates in cell wall construction of growing tissues.</text>
</comment>
<feature type="domain" description="GH16" evidence="7">
    <location>
        <begin position="27"/>
        <end position="228"/>
    </location>
</feature>
<reference evidence="8 9" key="1">
    <citation type="journal article" date="2022" name="Nat. Plants">
        <title>Genomes of leafy and leafless Platanthera orchids illuminate the evolution of mycoheterotrophy.</title>
        <authorList>
            <person name="Li M.H."/>
            <person name="Liu K.W."/>
            <person name="Li Z."/>
            <person name="Lu H.C."/>
            <person name="Ye Q.L."/>
            <person name="Zhang D."/>
            <person name="Wang J.Y."/>
            <person name="Li Y.F."/>
            <person name="Zhong Z.M."/>
            <person name="Liu X."/>
            <person name="Yu X."/>
            <person name="Liu D.K."/>
            <person name="Tu X.D."/>
            <person name="Liu B."/>
            <person name="Hao Y."/>
            <person name="Liao X.Y."/>
            <person name="Jiang Y.T."/>
            <person name="Sun W.H."/>
            <person name="Chen J."/>
            <person name="Chen Y.Q."/>
            <person name="Ai Y."/>
            <person name="Zhai J.W."/>
            <person name="Wu S.S."/>
            <person name="Zhou Z."/>
            <person name="Hsiao Y.Y."/>
            <person name="Wu W.L."/>
            <person name="Chen Y.Y."/>
            <person name="Lin Y.F."/>
            <person name="Hsu J.L."/>
            <person name="Li C.Y."/>
            <person name="Wang Z.W."/>
            <person name="Zhao X."/>
            <person name="Zhong W.Y."/>
            <person name="Ma X.K."/>
            <person name="Ma L."/>
            <person name="Huang J."/>
            <person name="Chen G.Z."/>
            <person name="Huang M.Z."/>
            <person name="Huang L."/>
            <person name="Peng D.H."/>
            <person name="Luo Y.B."/>
            <person name="Zou S.Q."/>
            <person name="Chen S.P."/>
            <person name="Lan S."/>
            <person name="Tsai W.C."/>
            <person name="Van de Peer Y."/>
            <person name="Liu Z.J."/>
        </authorList>
    </citation>
    <scope>NUCLEOTIDE SEQUENCE [LARGE SCALE GENOMIC DNA]</scope>
    <source>
        <strain evidence="8">Lor287</strain>
    </source>
</reference>
<dbReference type="InterPro" id="IPR013320">
    <property type="entry name" value="ConA-like_dom_sf"/>
</dbReference>
<keyword evidence="6" id="KW-0961">Cell wall biogenesis/degradation</keyword>
<dbReference type="EC" id="2.4.1.207" evidence="6"/>
<dbReference type="PROSITE" id="PS51762">
    <property type="entry name" value="GH16_2"/>
    <property type="match status" value="1"/>
</dbReference>
<dbReference type="EMBL" id="JBBWWQ010000020">
    <property type="protein sequence ID" value="KAK8916493.1"/>
    <property type="molecule type" value="Genomic_DNA"/>
</dbReference>
<evidence type="ECO:0000313" key="9">
    <source>
        <dbReference type="Proteomes" id="UP001418222"/>
    </source>
</evidence>
<evidence type="ECO:0000256" key="3">
    <source>
        <dbReference type="ARBA" id="ARBA00023157"/>
    </source>
</evidence>
<proteinExistence type="inferred from homology"/>
<keyword evidence="3" id="KW-1015">Disulfide bond</keyword>
<evidence type="ECO:0000313" key="8">
    <source>
        <dbReference type="EMBL" id="KAK8916493.1"/>
    </source>
</evidence>
<evidence type="ECO:0000259" key="7">
    <source>
        <dbReference type="PROSITE" id="PS51762"/>
    </source>
</evidence>
<comment type="subcellular location">
    <subcellularLocation>
        <location evidence="6">Secreted</location>
        <location evidence="6">Cell wall</location>
    </subcellularLocation>
    <subcellularLocation>
        <location evidence="6">Secreted</location>
        <location evidence="6">Extracellular space</location>
        <location evidence="6">Apoplast</location>
    </subcellularLocation>
</comment>
<accession>A0AAP0AVZ6</accession>
<evidence type="ECO:0000256" key="4">
    <source>
        <dbReference type="ARBA" id="ARBA00023295"/>
    </source>
</evidence>
<comment type="similarity">
    <text evidence="6">Belongs to the glycosyl hydrolase 16 family.</text>
</comment>
<keyword evidence="9" id="KW-1185">Reference proteome</keyword>
<organism evidence="8 9">
    <name type="scientific">Platanthera zijinensis</name>
    <dbReference type="NCBI Taxonomy" id="2320716"/>
    <lineage>
        <taxon>Eukaryota</taxon>
        <taxon>Viridiplantae</taxon>
        <taxon>Streptophyta</taxon>
        <taxon>Embryophyta</taxon>
        <taxon>Tracheophyta</taxon>
        <taxon>Spermatophyta</taxon>
        <taxon>Magnoliopsida</taxon>
        <taxon>Liliopsida</taxon>
        <taxon>Asparagales</taxon>
        <taxon>Orchidaceae</taxon>
        <taxon>Orchidoideae</taxon>
        <taxon>Orchideae</taxon>
        <taxon>Orchidinae</taxon>
        <taxon>Platanthera</taxon>
    </lineage>
</organism>
<feature type="active site" description="Nucleophile" evidence="5">
    <location>
        <position position="113"/>
    </location>
</feature>
<dbReference type="GO" id="GO:0071555">
    <property type="term" value="P:cell wall organization"/>
    <property type="evidence" value="ECO:0007669"/>
    <property type="project" value="UniProtKB-KW"/>
</dbReference>
<dbReference type="GO" id="GO:0016762">
    <property type="term" value="F:xyloglucan:xyloglucosyl transferase activity"/>
    <property type="evidence" value="ECO:0007669"/>
    <property type="project" value="UniProtKB-EC"/>
</dbReference>
<keyword evidence="1 6" id="KW-0808">Transferase</keyword>
<dbReference type="Pfam" id="PF06955">
    <property type="entry name" value="XET_C"/>
    <property type="match status" value="1"/>
</dbReference>
<protein>
    <recommendedName>
        <fullName evidence="6">Xyloglucan endotransglucosylase/hydrolase</fullName>
        <ecNumber evidence="6">2.4.1.207</ecNumber>
    </recommendedName>
</protein>
<dbReference type="GO" id="GO:0010411">
    <property type="term" value="P:xyloglucan metabolic process"/>
    <property type="evidence" value="ECO:0007669"/>
    <property type="project" value="InterPro"/>
</dbReference>
<dbReference type="AlphaFoldDB" id="A0AAP0AVZ6"/>
<dbReference type="Pfam" id="PF00722">
    <property type="entry name" value="Glyco_hydro_16"/>
    <property type="match status" value="1"/>
</dbReference>
<evidence type="ECO:0000256" key="1">
    <source>
        <dbReference type="ARBA" id="ARBA00022679"/>
    </source>
</evidence>
<dbReference type="Gene3D" id="2.60.120.200">
    <property type="match status" value="1"/>
</dbReference>
<evidence type="ECO:0000256" key="5">
    <source>
        <dbReference type="PIRSR" id="PIRSR005604-1"/>
    </source>
</evidence>
<feature type="active site" description="Proton donor" evidence="5">
    <location>
        <position position="117"/>
    </location>
</feature>
<dbReference type="InterPro" id="IPR010713">
    <property type="entry name" value="XET_C"/>
</dbReference>
<keyword evidence="4 6" id="KW-0326">Glycosidase</keyword>
<dbReference type="GO" id="GO:0004553">
    <property type="term" value="F:hydrolase activity, hydrolyzing O-glycosyl compounds"/>
    <property type="evidence" value="ECO:0007669"/>
    <property type="project" value="InterPro"/>
</dbReference>
<dbReference type="PANTHER" id="PTHR31062">
    <property type="entry name" value="XYLOGLUCAN ENDOTRANSGLUCOSYLASE/HYDROLASE PROTEIN 8-RELATED"/>
    <property type="match status" value="1"/>
</dbReference>
<dbReference type="Proteomes" id="UP001418222">
    <property type="component" value="Unassembled WGS sequence"/>
</dbReference>
<dbReference type="InterPro" id="IPR016455">
    <property type="entry name" value="XTH"/>
</dbReference>
<gene>
    <name evidence="8" type="primary">XTH30</name>
    <name evidence="8" type="ORF">KSP39_PZI022663</name>
</gene>
<dbReference type="InterPro" id="IPR044791">
    <property type="entry name" value="Beta-glucanase/XTH"/>
</dbReference>
<dbReference type="GO" id="GO:0048046">
    <property type="term" value="C:apoplast"/>
    <property type="evidence" value="ECO:0007669"/>
    <property type="project" value="UniProtKB-SubCell"/>
</dbReference>
<keyword evidence="6" id="KW-0052">Apoplast</keyword>
<evidence type="ECO:0000256" key="2">
    <source>
        <dbReference type="ARBA" id="ARBA00022801"/>
    </source>
</evidence>
<dbReference type="SUPFAM" id="SSF49899">
    <property type="entry name" value="Concanavalin A-like lectins/glucanases"/>
    <property type="match status" value="1"/>
</dbReference>
<comment type="PTM">
    <text evidence="6">Contains at least one intrachain disulfide bond essential for its enzymatic activity.</text>
</comment>